<keyword evidence="4" id="KW-1185">Reference proteome</keyword>
<accession>A0ABV5FQT1</accession>
<dbReference type="GO" id="GO:0102208">
    <property type="term" value="F:2-polyprenyl-6-hydroxyphenol methylase activity"/>
    <property type="evidence" value="ECO:0007669"/>
    <property type="project" value="UniProtKB-EC"/>
</dbReference>
<keyword evidence="1 3" id="KW-0808">Transferase</keyword>
<dbReference type="EC" id="2.1.1.222" evidence="3"/>
<dbReference type="Pfam" id="PF13649">
    <property type="entry name" value="Methyltransf_25"/>
    <property type="match status" value="1"/>
</dbReference>
<sequence>MNNSWTDRWNDRYSTDEFAYGEHPNNYLKEQLEKLTPGTILFPAEGEGRNAVFAAKLGWTVSAFDISMEGKNKALRLAKDNNVSIDYQVGELQTLNYVPEQFDAIALIYAHFPSDIKSSYHKILSNYLRKGGMLIFEAFSKKHIEYNSKNEKIGGPKELDMLFSIDEIKADFPDYEVIELIETEIELNEGLFHNGKGSVIRFVGRKK</sequence>
<organism evidence="3 4">
    <name type="scientific">Flavobacterium branchiarum</name>
    <dbReference type="NCBI Taxonomy" id="1114870"/>
    <lineage>
        <taxon>Bacteria</taxon>
        <taxon>Pseudomonadati</taxon>
        <taxon>Bacteroidota</taxon>
        <taxon>Flavobacteriia</taxon>
        <taxon>Flavobacteriales</taxon>
        <taxon>Flavobacteriaceae</taxon>
        <taxon>Flavobacterium</taxon>
    </lineage>
</organism>
<evidence type="ECO:0000259" key="2">
    <source>
        <dbReference type="Pfam" id="PF13649"/>
    </source>
</evidence>
<dbReference type="SUPFAM" id="SSF53335">
    <property type="entry name" value="S-adenosyl-L-methionine-dependent methyltransferases"/>
    <property type="match status" value="1"/>
</dbReference>
<dbReference type="EC" id="2.1.1.64" evidence="3"/>
<dbReference type="EMBL" id="JBHMEX010000057">
    <property type="protein sequence ID" value="MFB9065890.1"/>
    <property type="molecule type" value="Genomic_DNA"/>
</dbReference>
<protein>
    <submittedName>
        <fullName evidence="3">Class I SAM-dependent methyltransferase</fullName>
        <ecNumber evidence="3">2.1.1.222</ecNumber>
        <ecNumber evidence="3">2.1.1.64</ecNumber>
    </submittedName>
</protein>
<dbReference type="GO" id="GO:0061542">
    <property type="term" value="F:3-demethylubiquinol 3-O-methyltransferase activity"/>
    <property type="evidence" value="ECO:0007669"/>
    <property type="project" value="UniProtKB-EC"/>
</dbReference>
<gene>
    <name evidence="3" type="ORF">ACFFUQ_17875</name>
</gene>
<comment type="caution">
    <text evidence="3">The sequence shown here is derived from an EMBL/GenBank/DDBJ whole genome shotgun (WGS) entry which is preliminary data.</text>
</comment>
<dbReference type="RefSeq" id="WP_290262602.1">
    <property type="nucleotide sequence ID" value="NZ_JAUFQQ010000003.1"/>
</dbReference>
<keyword evidence="3" id="KW-0489">Methyltransferase</keyword>
<evidence type="ECO:0000313" key="4">
    <source>
        <dbReference type="Proteomes" id="UP001589589"/>
    </source>
</evidence>
<evidence type="ECO:0000313" key="3">
    <source>
        <dbReference type="EMBL" id="MFB9065890.1"/>
    </source>
</evidence>
<evidence type="ECO:0000256" key="1">
    <source>
        <dbReference type="ARBA" id="ARBA00022679"/>
    </source>
</evidence>
<dbReference type="PANTHER" id="PTHR43861">
    <property type="entry name" value="TRANS-ACONITATE 2-METHYLTRANSFERASE-RELATED"/>
    <property type="match status" value="1"/>
</dbReference>
<reference evidence="3 4" key="1">
    <citation type="submission" date="2024-09" db="EMBL/GenBank/DDBJ databases">
        <authorList>
            <person name="Sun Q."/>
            <person name="Mori K."/>
        </authorList>
    </citation>
    <scope>NUCLEOTIDE SEQUENCE [LARGE SCALE GENOMIC DNA]</scope>
    <source>
        <strain evidence="3 4">CECT 7908</strain>
    </source>
</reference>
<dbReference type="InterPro" id="IPR041698">
    <property type="entry name" value="Methyltransf_25"/>
</dbReference>
<dbReference type="InterPro" id="IPR029063">
    <property type="entry name" value="SAM-dependent_MTases_sf"/>
</dbReference>
<name>A0ABV5FQT1_9FLAO</name>
<dbReference type="GO" id="GO:0032259">
    <property type="term" value="P:methylation"/>
    <property type="evidence" value="ECO:0007669"/>
    <property type="project" value="UniProtKB-KW"/>
</dbReference>
<feature type="domain" description="Methyltransferase" evidence="2">
    <location>
        <begin position="45"/>
        <end position="132"/>
    </location>
</feature>
<proteinExistence type="predicted"/>
<dbReference type="PANTHER" id="PTHR43861:SF3">
    <property type="entry name" value="PUTATIVE (AFU_ORTHOLOGUE AFUA_2G14390)-RELATED"/>
    <property type="match status" value="1"/>
</dbReference>
<dbReference type="Gene3D" id="3.40.50.150">
    <property type="entry name" value="Vaccinia Virus protein VP39"/>
    <property type="match status" value="1"/>
</dbReference>
<dbReference type="Proteomes" id="UP001589589">
    <property type="component" value="Unassembled WGS sequence"/>
</dbReference>